<dbReference type="PRINTS" id="PR00455">
    <property type="entry name" value="HTHTETR"/>
</dbReference>
<dbReference type="AlphaFoldDB" id="A0A6L8K8L6"/>
<dbReference type="InterPro" id="IPR036271">
    <property type="entry name" value="Tet_transcr_reg_TetR-rel_C_sf"/>
</dbReference>
<dbReference type="InterPro" id="IPR054156">
    <property type="entry name" value="YxaF_TetR_C"/>
</dbReference>
<sequence length="212" mass="22646">MRKSKADTAETRKRIVAVASNMFLRRGLDATGVADIMQASGLTQGGFYRHFESKEQLIAEANEAAFRELHTMFERVTAAMAPQAALDLIVYRYLHQMQAEHPSRMCPLAALSSELRHAGPRVKVAAAEGYASLVRLIASLLQRLHVSEDAILAEAIVLCLVGAVSLSRMAEDAEAATAILGKAQASVTAMVRNATPVAATSVPSECAGSPAR</sequence>
<comment type="caution">
    <text evidence="6">The sequence shown here is derived from an EMBL/GenBank/DDBJ whole genome shotgun (WGS) entry which is preliminary data.</text>
</comment>
<dbReference type="SUPFAM" id="SSF46689">
    <property type="entry name" value="Homeodomain-like"/>
    <property type="match status" value="1"/>
</dbReference>
<gene>
    <name evidence="6" type="ORF">GTP46_14435</name>
</gene>
<keyword evidence="1" id="KW-0805">Transcription regulation</keyword>
<proteinExistence type="predicted"/>
<dbReference type="InterPro" id="IPR001647">
    <property type="entry name" value="HTH_TetR"/>
</dbReference>
<name>A0A6L8K8L6_9BURK</name>
<evidence type="ECO:0000256" key="3">
    <source>
        <dbReference type="ARBA" id="ARBA00023163"/>
    </source>
</evidence>
<dbReference type="InterPro" id="IPR009057">
    <property type="entry name" value="Homeodomain-like_sf"/>
</dbReference>
<accession>A0A6L8K8L6</accession>
<feature type="domain" description="HTH tetR-type" evidence="5">
    <location>
        <begin position="9"/>
        <end position="69"/>
    </location>
</feature>
<dbReference type="Pfam" id="PF21993">
    <property type="entry name" value="TetR_C_13_2"/>
    <property type="match status" value="1"/>
</dbReference>
<dbReference type="RefSeq" id="WP_161007328.1">
    <property type="nucleotide sequence ID" value="NZ_WWCN01000008.1"/>
</dbReference>
<reference evidence="6 7" key="1">
    <citation type="submission" date="2019-12" db="EMBL/GenBank/DDBJ databases">
        <title>Novel species isolated from a subtropical stream in China.</title>
        <authorList>
            <person name="Lu H."/>
        </authorList>
    </citation>
    <scope>NUCLEOTIDE SEQUENCE [LARGE SCALE GENOMIC DNA]</scope>
    <source>
        <strain evidence="6 7">FT135W</strain>
    </source>
</reference>
<evidence type="ECO:0000259" key="5">
    <source>
        <dbReference type="PROSITE" id="PS50977"/>
    </source>
</evidence>
<keyword evidence="3" id="KW-0804">Transcription</keyword>
<dbReference type="PANTHER" id="PTHR47506:SF7">
    <property type="entry name" value="TRANSCRIPTIONAL REGULATORY PROTEIN"/>
    <property type="match status" value="1"/>
</dbReference>
<keyword evidence="2 4" id="KW-0238">DNA-binding</keyword>
<feature type="DNA-binding region" description="H-T-H motif" evidence="4">
    <location>
        <begin position="32"/>
        <end position="51"/>
    </location>
</feature>
<dbReference type="Pfam" id="PF00440">
    <property type="entry name" value="TetR_N"/>
    <property type="match status" value="1"/>
</dbReference>
<dbReference type="Proteomes" id="UP000479335">
    <property type="component" value="Unassembled WGS sequence"/>
</dbReference>
<dbReference type="EMBL" id="WWCN01000008">
    <property type="protein sequence ID" value="MYM23849.1"/>
    <property type="molecule type" value="Genomic_DNA"/>
</dbReference>
<evidence type="ECO:0000313" key="6">
    <source>
        <dbReference type="EMBL" id="MYM23849.1"/>
    </source>
</evidence>
<dbReference type="PROSITE" id="PS50977">
    <property type="entry name" value="HTH_TETR_2"/>
    <property type="match status" value="1"/>
</dbReference>
<evidence type="ECO:0000256" key="1">
    <source>
        <dbReference type="ARBA" id="ARBA00023015"/>
    </source>
</evidence>
<evidence type="ECO:0000256" key="4">
    <source>
        <dbReference type="PROSITE-ProRule" id="PRU00335"/>
    </source>
</evidence>
<dbReference type="Gene3D" id="1.10.10.60">
    <property type="entry name" value="Homeodomain-like"/>
    <property type="match status" value="1"/>
</dbReference>
<organism evidence="6 7">
    <name type="scientific">Duganella flavida</name>
    <dbReference type="NCBI Taxonomy" id="2692175"/>
    <lineage>
        <taxon>Bacteria</taxon>
        <taxon>Pseudomonadati</taxon>
        <taxon>Pseudomonadota</taxon>
        <taxon>Betaproteobacteria</taxon>
        <taxon>Burkholderiales</taxon>
        <taxon>Oxalobacteraceae</taxon>
        <taxon>Telluria group</taxon>
        <taxon>Duganella</taxon>
    </lineage>
</organism>
<dbReference type="PANTHER" id="PTHR47506">
    <property type="entry name" value="TRANSCRIPTIONAL REGULATORY PROTEIN"/>
    <property type="match status" value="1"/>
</dbReference>
<protein>
    <submittedName>
        <fullName evidence="6">TetR family transcriptional regulator</fullName>
    </submittedName>
</protein>
<keyword evidence="7" id="KW-1185">Reference proteome</keyword>
<dbReference type="GO" id="GO:0003677">
    <property type="term" value="F:DNA binding"/>
    <property type="evidence" value="ECO:0007669"/>
    <property type="project" value="UniProtKB-UniRule"/>
</dbReference>
<evidence type="ECO:0000313" key="7">
    <source>
        <dbReference type="Proteomes" id="UP000479335"/>
    </source>
</evidence>
<evidence type="ECO:0000256" key="2">
    <source>
        <dbReference type="ARBA" id="ARBA00023125"/>
    </source>
</evidence>
<dbReference type="Gene3D" id="1.10.357.10">
    <property type="entry name" value="Tetracycline Repressor, domain 2"/>
    <property type="match status" value="1"/>
</dbReference>
<dbReference type="SUPFAM" id="SSF48498">
    <property type="entry name" value="Tetracyclin repressor-like, C-terminal domain"/>
    <property type="match status" value="1"/>
</dbReference>